<protein>
    <recommendedName>
        <fullName evidence="12">Serine/threonine-protein kinase PrkC</fullName>
        <ecNumber evidence="1">2.7.11.1</ecNumber>
    </recommendedName>
</protein>
<feature type="region of interest" description="Disordered" evidence="14">
    <location>
        <begin position="317"/>
        <end position="343"/>
    </location>
</feature>
<keyword evidence="3" id="KW-0309">Germination</keyword>
<evidence type="ECO:0000256" key="12">
    <source>
        <dbReference type="ARBA" id="ARBA00070041"/>
    </source>
</evidence>
<keyword evidence="15" id="KW-1133">Transmembrane helix</keyword>
<dbReference type="PANTHER" id="PTHR43289">
    <property type="entry name" value="MITOGEN-ACTIVATED PROTEIN KINASE KINASE KINASE 20-RELATED"/>
    <property type="match status" value="1"/>
</dbReference>
<dbReference type="EMBL" id="CP020814">
    <property type="protein sequence ID" value="ARK31048.1"/>
    <property type="molecule type" value="Genomic_DNA"/>
</dbReference>
<dbReference type="InterPro" id="IPR000719">
    <property type="entry name" value="Prot_kinase_dom"/>
</dbReference>
<evidence type="ECO:0000256" key="9">
    <source>
        <dbReference type="ARBA" id="ARBA00047899"/>
    </source>
</evidence>
<feature type="compositionally biased region" description="Basic and acidic residues" evidence="14">
    <location>
        <begin position="331"/>
        <end position="342"/>
    </location>
</feature>
<keyword evidence="7 13" id="KW-0067">ATP-binding</keyword>
<evidence type="ECO:0000313" key="19">
    <source>
        <dbReference type="Proteomes" id="UP000193006"/>
    </source>
</evidence>
<keyword evidence="4 18" id="KW-0808">Transferase</keyword>
<dbReference type="FunFam" id="1.10.510.10:FF:000021">
    <property type="entry name" value="Serine/threonine protein kinase"/>
    <property type="match status" value="1"/>
</dbReference>
<dbReference type="InterPro" id="IPR005543">
    <property type="entry name" value="PASTA_dom"/>
</dbReference>
<gene>
    <name evidence="18" type="primary">prkC_2</name>
    <name evidence="18" type="ORF">BkAM31D_15005</name>
</gene>
<keyword evidence="8" id="KW-0735">Signal-anchor</keyword>
<dbReference type="GO" id="GO:0106310">
    <property type="term" value="F:protein serine kinase activity"/>
    <property type="evidence" value="ECO:0007669"/>
    <property type="project" value="RHEA"/>
</dbReference>
<dbReference type="RefSeq" id="WP_066150344.1">
    <property type="nucleotide sequence ID" value="NZ_CP020814.1"/>
</dbReference>
<dbReference type="Gene3D" id="3.30.10.20">
    <property type="match status" value="3"/>
</dbReference>
<feature type="region of interest" description="Disordered" evidence="14">
    <location>
        <begin position="573"/>
        <end position="595"/>
    </location>
</feature>
<dbReference type="PROSITE" id="PS50011">
    <property type="entry name" value="PROTEIN_KINASE_DOM"/>
    <property type="match status" value="1"/>
</dbReference>
<evidence type="ECO:0000256" key="3">
    <source>
        <dbReference type="ARBA" id="ARBA00022544"/>
    </source>
</evidence>
<evidence type="ECO:0000313" key="18">
    <source>
        <dbReference type="EMBL" id="ARK31048.1"/>
    </source>
</evidence>
<dbReference type="FunFam" id="3.30.200.20:FF:000035">
    <property type="entry name" value="Serine/threonine protein kinase Stk1"/>
    <property type="match status" value="1"/>
</dbReference>
<dbReference type="Gene3D" id="2.60.40.2560">
    <property type="match status" value="1"/>
</dbReference>
<evidence type="ECO:0000256" key="2">
    <source>
        <dbReference type="ARBA" id="ARBA00022527"/>
    </source>
</evidence>
<evidence type="ECO:0000259" key="16">
    <source>
        <dbReference type="PROSITE" id="PS50011"/>
    </source>
</evidence>
<organism evidence="18 19">
    <name type="scientific">Halalkalibacter krulwichiae</name>
    <dbReference type="NCBI Taxonomy" id="199441"/>
    <lineage>
        <taxon>Bacteria</taxon>
        <taxon>Bacillati</taxon>
        <taxon>Bacillota</taxon>
        <taxon>Bacilli</taxon>
        <taxon>Bacillales</taxon>
        <taxon>Bacillaceae</taxon>
        <taxon>Halalkalibacter</taxon>
    </lineage>
</organism>
<keyword evidence="5 13" id="KW-0547">Nucleotide-binding</keyword>
<reference evidence="18 19" key="1">
    <citation type="submission" date="2017-04" db="EMBL/GenBank/DDBJ databases">
        <title>Bacillus krulwichiae AM31D Genome sequencing and assembly.</title>
        <authorList>
            <person name="Krulwich T.A."/>
            <person name="Anastor L."/>
            <person name="Ehrlich R."/>
            <person name="Ehrlich G.D."/>
            <person name="Janto B."/>
        </authorList>
    </citation>
    <scope>NUCLEOTIDE SEQUENCE [LARGE SCALE GENOMIC DNA]</scope>
    <source>
        <strain evidence="18 19">AM31D</strain>
    </source>
</reference>
<evidence type="ECO:0000256" key="13">
    <source>
        <dbReference type="PROSITE-ProRule" id="PRU10141"/>
    </source>
</evidence>
<dbReference type="Proteomes" id="UP000193006">
    <property type="component" value="Chromosome"/>
</dbReference>
<keyword evidence="15" id="KW-0472">Membrane</keyword>
<dbReference type="Gene3D" id="3.30.200.20">
    <property type="entry name" value="Phosphorylase Kinase, domain 1"/>
    <property type="match status" value="1"/>
</dbReference>
<dbReference type="CDD" id="cd14014">
    <property type="entry name" value="STKc_PknB_like"/>
    <property type="match status" value="1"/>
</dbReference>
<sequence length="678" mass="75729">MIGQRISGRYQILETIGGGGMANVFKALDVILDRHVAVKVLQPQFSDDEQFIKRFRREAQAATSLAHPNIVSIYDVGEEGNTYYIVMEYVEGQTLKELIQSNGPLPVDDCIDYMQQMLGALEHSHANHIIHRDIKPHNILISHEGIVKITDFGIARAISAATITHTNSVMGSVHYLSPEQARGGHVTYKSDIYSLGIVFYEMVTGELPFSGDTAVSIAIKHLQSDVPSAKERIPSLPQSIENIICKATVKDPTKRYVNVQEMEEDVATALSPDRINEAPFSLTEDEEATKAIPIIRNHKAEDVDLDKTVEMNPVKKHAVSPVSVPSIPDEASEKKKNKEPNKKGKKKKWPVIITLVLLILVGAIVAAFALLPSVFRVDEVVVQDVRELPFEEAQAILEGDGLRVEREDVDDDTIPANHVVRQNPVPETTVKENSVVKLFVSEGRDEVELDNYVGMPVTEAERLLRNLNFDISTSERESDSDPGTVLQQEPSEGTRVIAEETTIYLTYSVAAQIQLRNLENEQETNVRTYLNDVGLTGRFETEYSSRVEAGRVIRQSPAPSSMLDRGDNVTIVLSKGPEPRQEPEPTPDPEPEEERTRVIQINLPVGVSEQDREAGREFDIRIVYSDASTEGKEQVFMEETITQTKEYSFELLVSPSQSAKYKVFVNNELVRESNPYTF</sequence>
<dbReference type="GO" id="GO:0071224">
    <property type="term" value="P:cellular response to peptidoglycan"/>
    <property type="evidence" value="ECO:0007669"/>
    <property type="project" value="UniProtKB-ARBA"/>
</dbReference>
<evidence type="ECO:0000256" key="1">
    <source>
        <dbReference type="ARBA" id="ARBA00012513"/>
    </source>
</evidence>
<dbReference type="Gene3D" id="1.10.510.10">
    <property type="entry name" value="Transferase(Phosphotransferase) domain 1"/>
    <property type="match status" value="1"/>
</dbReference>
<keyword evidence="15" id="KW-0812">Transmembrane</keyword>
<evidence type="ECO:0000256" key="7">
    <source>
        <dbReference type="ARBA" id="ARBA00022840"/>
    </source>
</evidence>
<dbReference type="GO" id="GO:0004674">
    <property type="term" value="F:protein serine/threonine kinase activity"/>
    <property type="evidence" value="ECO:0007669"/>
    <property type="project" value="UniProtKB-KW"/>
</dbReference>
<accession>A0A1X9MCB2</accession>
<dbReference type="CDD" id="cd06577">
    <property type="entry name" value="PASTA_pknB"/>
    <property type="match status" value="3"/>
</dbReference>
<evidence type="ECO:0000256" key="8">
    <source>
        <dbReference type="ARBA" id="ARBA00022968"/>
    </source>
</evidence>
<evidence type="ECO:0000256" key="15">
    <source>
        <dbReference type="SAM" id="Phobius"/>
    </source>
</evidence>
<evidence type="ECO:0000256" key="14">
    <source>
        <dbReference type="SAM" id="MobiDB-lite"/>
    </source>
</evidence>
<feature type="domain" description="Protein kinase" evidence="16">
    <location>
        <begin position="10"/>
        <end position="270"/>
    </location>
</feature>
<evidence type="ECO:0000256" key="4">
    <source>
        <dbReference type="ARBA" id="ARBA00022679"/>
    </source>
</evidence>
<feature type="region of interest" description="Disordered" evidence="14">
    <location>
        <begin position="473"/>
        <end position="493"/>
    </location>
</feature>
<feature type="domain" description="PASTA" evidence="17">
    <location>
        <begin position="510"/>
        <end position="575"/>
    </location>
</feature>
<keyword evidence="2" id="KW-0723">Serine/threonine-protein kinase</keyword>
<evidence type="ECO:0000256" key="5">
    <source>
        <dbReference type="ARBA" id="ARBA00022741"/>
    </source>
</evidence>
<dbReference type="AlphaFoldDB" id="A0A1X9MCB2"/>
<dbReference type="SUPFAM" id="SSF56112">
    <property type="entry name" value="Protein kinase-like (PK-like)"/>
    <property type="match status" value="1"/>
</dbReference>
<dbReference type="GO" id="GO:0005524">
    <property type="term" value="F:ATP binding"/>
    <property type="evidence" value="ECO:0007669"/>
    <property type="project" value="UniProtKB-UniRule"/>
</dbReference>
<evidence type="ECO:0000256" key="6">
    <source>
        <dbReference type="ARBA" id="ARBA00022777"/>
    </source>
</evidence>
<dbReference type="EC" id="2.7.11.1" evidence="1"/>
<dbReference type="NCBIfam" id="NF033483">
    <property type="entry name" value="PknB_PASTA_kin"/>
    <property type="match status" value="1"/>
</dbReference>
<feature type="binding site" evidence="13">
    <location>
        <position position="39"/>
    </location>
    <ligand>
        <name>ATP</name>
        <dbReference type="ChEBI" id="CHEBI:30616"/>
    </ligand>
</feature>
<comment type="subcellular location">
    <subcellularLocation>
        <location evidence="11">Spore membrane</location>
        <topology evidence="11">Single-pass type II membrane protein</topology>
    </subcellularLocation>
</comment>
<dbReference type="InterPro" id="IPR008271">
    <property type="entry name" value="Ser/Thr_kinase_AS"/>
</dbReference>
<evidence type="ECO:0000259" key="17">
    <source>
        <dbReference type="PROSITE" id="PS51178"/>
    </source>
</evidence>
<dbReference type="InterPro" id="IPR011009">
    <property type="entry name" value="Kinase-like_dom_sf"/>
</dbReference>
<keyword evidence="19" id="KW-1185">Reference proteome</keyword>
<name>A0A1X9MCB2_9BACI</name>
<dbReference type="GO" id="GO:0009847">
    <property type="term" value="P:spore germination"/>
    <property type="evidence" value="ECO:0007669"/>
    <property type="project" value="UniProtKB-ARBA"/>
</dbReference>
<comment type="catalytic activity">
    <reaction evidence="9">
        <text>L-threonyl-[protein] + ATP = O-phospho-L-threonyl-[protein] + ADP + H(+)</text>
        <dbReference type="Rhea" id="RHEA:46608"/>
        <dbReference type="Rhea" id="RHEA-COMP:11060"/>
        <dbReference type="Rhea" id="RHEA-COMP:11605"/>
        <dbReference type="ChEBI" id="CHEBI:15378"/>
        <dbReference type="ChEBI" id="CHEBI:30013"/>
        <dbReference type="ChEBI" id="CHEBI:30616"/>
        <dbReference type="ChEBI" id="CHEBI:61977"/>
        <dbReference type="ChEBI" id="CHEBI:456216"/>
        <dbReference type="EC" id="2.7.11.1"/>
    </reaction>
</comment>
<feature type="domain" description="PASTA" evidence="17">
    <location>
        <begin position="443"/>
        <end position="509"/>
    </location>
</feature>
<keyword evidence="6 18" id="KW-0418">Kinase</keyword>
<evidence type="ECO:0000256" key="11">
    <source>
        <dbReference type="ARBA" id="ARBA00060432"/>
    </source>
</evidence>
<feature type="domain" description="PASTA" evidence="17">
    <location>
        <begin position="376"/>
        <end position="442"/>
    </location>
</feature>
<dbReference type="GO" id="GO:0007165">
    <property type="term" value="P:signal transduction"/>
    <property type="evidence" value="ECO:0007669"/>
    <property type="project" value="UniProtKB-ARBA"/>
</dbReference>
<dbReference type="Pfam" id="PF03793">
    <property type="entry name" value="PASTA"/>
    <property type="match status" value="3"/>
</dbReference>
<dbReference type="Pfam" id="PF00069">
    <property type="entry name" value="Pkinase"/>
    <property type="match status" value="1"/>
</dbReference>
<evidence type="ECO:0000256" key="10">
    <source>
        <dbReference type="ARBA" id="ARBA00048679"/>
    </source>
</evidence>
<proteinExistence type="predicted"/>
<dbReference type="KEGG" id="bkw:BkAM31D_15005"/>
<dbReference type="SMART" id="SM00220">
    <property type="entry name" value="S_TKc"/>
    <property type="match status" value="1"/>
</dbReference>
<dbReference type="PROSITE" id="PS00108">
    <property type="entry name" value="PROTEIN_KINASE_ST"/>
    <property type="match status" value="1"/>
</dbReference>
<dbReference type="STRING" id="199441.BkAM31D_15005"/>
<feature type="transmembrane region" description="Helical" evidence="15">
    <location>
        <begin position="351"/>
        <end position="371"/>
    </location>
</feature>
<dbReference type="PROSITE" id="PS51178">
    <property type="entry name" value="PASTA"/>
    <property type="match status" value="3"/>
</dbReference>
<dbReference type="InterPro" id="IPR017441">
    <property type="entry name" value="Protein_kinase_ATP_BS"/>
</dbReference>
<comment type="catalytic activity">
    <reaction evidence="10">
        <text>L-seryl-[protein] + ATP = O-phospho-L-seryl-[protein] + ADP + H(+)</text>
        <dbReference type="Rhea" id="RHEA:17989"/>
        <dbReference type="Rhea" id="RHEA-COMP:9863"/>
        <dbReference type="Rhea" id="RHEA-COMP:11604"/>
        <dbReference type="ChEBI" id="CHEBI:15378"/>
        <dbReference type="ChEBI" id="CHEBI:29999"/>
        <dbReference type="ChEBI" id="CHEBI:30616"/>
        <dbReference type="ChEBI" id="CHEBI:83421"/>
        <dbReference type="ChEBI" id="CHEBI:456216"/>
        <dbReference type="EC" id="2.7.11.1"/>
    </reaction>
</comment>
<dbReference type="SMART" id="SM00740">
    <property type="entry name" value="PASTA"/>
    <property type="match status" value="3"/>
</dbReference>
<dbReference type="PROSITE" id="PS00107">
    <property type="entry name" value="PROTEIN_KINASE_ATP"/>
    <property type="match status" value="1"/>
</dbReference>
<dbReference type="PANTHER" id="PTHR43289:SF34">
    <property type="entry name" value="SERINE_THREONINE-PROTEIN KINASE YBDM-RELATED"/>
    <property type="match status" value="1"/>
</dbReference>